<dbReference type="InterPro" id="IPR036452">
    <property type="entry name" value="Ribo_hydro-like"/>
</dbReference>
<reference evidence="4 5" key="1">
    <citation type="submission" date="2016-11" db="EMBL/GenBank/DDBJ databases">
        <authorList>
            <person name="Jaros S."/>
            <person name="Januszkiewicz K."/>
            <person name="Wedrychowicz H."/>
        </authorList>
    </citation>
    <scope>NUCLEOTIDE SEQUENCE [LARGE SCALE GENOMIC DNA]</scope>
    <source>
        <strain evidence="4 5">DSM 19980</strain>
    </source>
</reference>
<dbReference type="GO" id="GO:0005829">
    <property type="term" value="C:cytosol"/>
    <property type="evidence" value="ECO:0007669"/>
    <property type="project" value="TreeGrafter"/>
</dbReference>
<evidence type="ECO:0000313" key="4">
    <source>
        <dbReference type="EMBL" id="SHE54852.1"/>
    </source>
</evidence>
<dbReference type="GO" id="GO:0006152">
    <property type="term" value="P:purine nucleoside catabolic process"/>
    <property type="evidence" value="ECO:0007669"/>
    <property type="project" value="TreeGrafter"/>
</dbReference>
<dbReference type="PANTHER" id="PTHR12304">
    <property type="entry name" value="INOSINE-URIDINE PREFERRING NUCLEOSIDE HYDROLASE"/>
    <property type="match status" value="1"/>
</dbReference>
<name>A0A1M4UDJ8_9GAMM</name>
<dbReference type="Gene3D" id="3.90.245.10">
    <property type="entry name" value="Ribonucleoside hydrolase-like"/>
    <property type="match status" value="1"/>
</dbReference>
<keyword evidence="5" id="KW-1185">Reference proteome</keyword>
<dbReference type="SUPFAM" id="SSF53590">
    <property type="entry name" value="Nucleoside hydrolase"/>
    <property type="match status" value="1"/>
</dbReference>
<evidence type="ECO:0000256" key="1">
    <source>
        <dbReference type="ARBA" id="ARBA00022801"/>
    </source>
</evidence>
<dbReference type="Pfam" id="PF01156">
    <property type="entry name" value="IU_nuc_hydro"/>
    <property type="match status" value="1"/>
</dbReference>
<dbReference type="PANTHER" id="PTHR12304:SF4">
    <property type="entry name" value="URIDINE NUCLEOSIDASE"/>
    <property type="match status" value="1"/>
</dbReference>
<organism evidence="4 5">
    <name type="scientific">Modicisalibacter ilicicola DSM 19980</name>
    <dbReference type="NCBI Taxonomy" id="1121942"/>
    <lineage>
        <taxon>Bacteria</taxon>
        <taxon>Pseudomonadati</taxon>
        <taxon>Pseudomonadota</taxon>
        <taxon>Gammaproteobacteria</taxon>
        <taxon>Oceanospirillales</taxon>
        <taxon>Halomonadaceae</taxon>
        <taxon>Modicisalibacter</taxon>
    </lineage>
</organism>
<dbReference type="InterPro" id="IPR023186">
    <property type="entry name" value="IUNH"/>
</dbReference>
<dbReference type="RefSeq" id="WP_072819619.1">
    <property type="nucleotide sequence ID" value="NZ_FQUJ01000003.1"/>
</dbReference>
<dbReference type="EMBL" id="FQUJ01000003">
    <property type="protein sequence ID" value="SHE54852.1"/>
    <property type="molecule type" value="Genomic_DNA"/>
</dbReference>
<dbReference type="GO" id="GO:0008477">
    <property type="term" value="F:purine nucleosidase activity"/>
    <property type="evidence" value="ECO:0007669"/>
    <property type="project" value="TreeGrafter"/>
</dbReference>
<sequence>MSKTGKVFIRLAVAAAAVPVLFAVSLALPIPAWRTGRLPVPPLPVVENGPRIKAPDRVWVDTDAACGVERRADPDDCFALMLLARAPDIEIVGVSTVFGNAKLEMTDRTTRRLASKLREAGTRLPAVHRGAGAPSASSTPAQDALRRALADRPLTLVALGPLTNIAAALEGRPDLQANVVRIVAVMGRRPGHIFHPSEGNGEGMLFGHGPIFRDLNFDKDRKAATRVLSMGLPLSLIPYDVAREVSLKRFDLDQIARSGMAGAWIASRAQGWLEFWKEEIGRDGFHPFDLLAAAYVLDPYLFNCAAANAWVGKDEHLSNVWFYDPVALQVGGTKKHPADPLAETEAIYCVTANAALRDRLMDGLAGMDRQASTD</sequence>
<evidence type="ECO:0000259" key="3">
    <source>
        <dbReference type="Pfam" id="PF01156"/>
    </source>
</evidence>
<evidence type="ECO:0000313" key="5">
    <source>
        <dbReference type="Proteomes" id="UP000184346"/>
    </source>
</evidence>
<accession>A0A1M4UDJ8</accession>
<protein>
    <submittedName>
        <fullName evidence="4">Inosine-uridine nucleoside N-ribohydrolase</fullName>
    </submittedName>
</protein>
<dbReference type="AlphaFoldDB" id="A0A1M4UDJ8"/>
<feature type="domain" description="Inosine/uridine-preferring nucleoside hydrolase" evidence="3">
    <location>
        <begin position="58"/>
        <end position="311"/>
    </location>
</feature>
<dbReference type="Proteomes" id="UP000184346">
    <property type="component" value="Unassembled WGS sequence"/>
</dbReference>
<keyword evidence="2" id="KW-0326">Glycosidase</keyword>
<evidence type="ECO:0000256" key="2">
    <source>
        <dbReference type="ARBA" id="ARBA00023295"/>
    </source>
</evidence>
<dbReference type="InterPro" id="IPR001910">
    <property type="entry name" value="Inosine/uridine_hydrolase_dom"/>
</dbReference>
<proteinExistence type="predicted"/>
<keyword evidence="1 4" id="KW-0378">Hydrolase</keyword>
<gene>
    <name evidence="4" type="ORF">SAMN02745148_00595</name>
</gene>
<dbReference type="STRING" id="1121942.SAMN02745148_00595"/>